<evidence type="ECO:0000256" key="1">
    <source>
        <dbReference type="SAM" id="MobiDB-lite"/>
    </source>
</evidence>
<feature type="chain" id="PRO_5046045278" description="Secreted protein" evidence="2">
    <location>
        <begin position="32"/>
        <end position="172"/>
    </location>
</feature>
<feature type="region of interest" description="Disordered" evidence="1">
    <location>
        <begin position="33"/>
        <end position="71"/>
    </location>
</feature>
<organism evidence="3 4">
    <name type="scientific">Micromonospora zhanjiangensis</name>
    <dbReference type="NCBI Taxonomy" id="1522057"/>
    <lineage>
        <taxon>Bacteria</taxon>
        <taxon>Bacillati</taxon>
        <taxon>Actinomycetota</taxon>
        <taxon>Actinomycetes</taxon>
        <taxon>Micromonosporales</taxon>
        <taxon>Micromonosporaceae</taxon>
        <taxon>Micromonospora</taxon>
    </lineage>
</organism>
<evidence type="ECO:0000256" key="2">
    <source>
        <dbReference type="SAM" id="SignalP"/>
    </source>
</evidence>
<reference evidence="4" key="1">
    <citation type="journal article" date="2019" name="Int. J. Syst. Evol. Microbiol.">
        <title>The Global Catalogue of Microorganisms (GCM) 10K type strain sequencing project: providing services to taxonomists for standard genome sequencing and annotation.</title>
        <authorList>
            <consortium name="The Broad Institute Genomics Platform"/>
            <consortium name="The Broad Institute Genome Sequencing Center for Infectious Disease"/>
            <person name="Wu L."/>
            <person name="Ma J."/>
        </authorList>
    </citation>
    <scope>NUCLEOTIDE SEQUENCE [LARGE SCALE GENOMIC DNA]</scope>
    <source>
        <strain evidence="4">2902at01</strain>
    </source>
</reference>
<dbReference type="Proteomes" id="UP001595868">
    <property type="component" value="Unassembled WGS sequence"/>
</dbReference>
<keyword evidence="2" id="KW-0732">Signal</keyword>
<evidence type="ECO:0000313" key="3">
    <source>
        <dbReference type="EMBL" id="MFC4105010.1"/>
    </source>
</evidence>
<feature type="signal peptide" evidence="2">
    <location>
        <begin position="1"/>
        <end position="31"/>
    </location>
</feature>
<keyword evidence="4" id="KW-1185">Reference proteome</keyword>
<name>A0ABV8KG35_9ACTN</name>
<protein>
    <recommendedName>
        <fullName evidence="5">Secreted protein</fullName>
    </recommendedName>
</protein>
<sequence>MRTFFRRRSVAVAVGVLVLALTGGGVAVASASETSQPASGAPAPPPLTPQKALQLQPPEFGTSGPTLRRPFHPQPRGATLSALVDRDGTLVRGFHAVSAVRVGVGQYQVRFDRDVSVAVYVATLGLPGNQFVPPPGEVGVTGRVNDVKGVFVQTYSSVGVASDLAFHLVVVA</sequence>
<comment type="caution">
    <text evidence="3">The sequence shown here is derived from an EMBL/GenBank/DDBJ whole genome shotgun (WGS) entry which is preliminary data.</text>
</comment>
<evidence type="ECO:0008006" key="5">
    <source>
        <dbReference type="Google" id="ProtNLM"/>
    </source>
</evidence>
<accession>A0ABV8KG35</accession>
<proteinExistence type="predicted"/>
<gene>
    <name evidence="3" type="ORF">ACFOX0_03525</name>
</gene>
<dbReference type="RefSeq" id="WP_377542004.1">
    <property type="nucleotide sequence ID" value="NZ_JBHSBN010000002.1"/>
</dbReference>
<evidence type="ECO:0000313" key="4">
    <source>
        <dbReference type="Proteomes" id="UP001595868"/>
    </source>
</evidence>
<feature type="compositionally biased region" description="Low complexity" evidence="1">
    <location>
        <begin position="49"/>
        <end position="58"/>
    </location>
</feature>
<dbReference type="EMBL" id="JBHSBN010000002">
    <property type="protein sequence ID" value="MFC4105010.1"/>
    <property type="molecule type" value="Genomic_DNA"/>
</dbReference>